<dbReference type="CDD" id="cd04496">
    <property type="entry name" value="SSB_OBF"/>
    <property type="match status" value="1"/>
</dbReference>
<keyword evidence="1 2" id="KW-0238">DNA-binding</keyword>
<organism evidence="3 4">
    <name type="scientific">Roseateles depolymerans</name>
    <dbReference type="NCBI Taxonomy" id="76731"/>
    <lineage>
        <taxon>Bacteria</taxon>
        <taxon>Pseudomonadati</taxon>
        <taxon>Pseudomonadota</taxon>
        <taxon>Betaproteobacteria</taxon>
        <taxon>Burkholderiales</taxon>
        <taxon>Sphaerotilaceae</taxon>
        <taxon>Roseateles</taxon>
    </lineage>
</organism>
<dbReference type="AlphaFoldDB" id="A0A2W5DEJ9"/>
<comment type="caution">
    <text evidence="3">The sequence shown here is derived from an EMBL/GenBank/DDBJ whole genome shotgun (WGS) entry which is preliminary data.</text>
</comment>
<evidence type="ECO:0000256" key="1">
    <source>
        <dbReference type="ARBA" id="ARBA00023125"/>
    </source>
</evidence>
<protein>
    <submittedName>
        <fullName evidence="3">Single-stranded DNA-binding protein</fullName>
    </submittedName>
</protein>
<dbReference type="Pfam" id="PF00436">
    <property type="entry name" value="SSB"/>
    <property type="match status" value="1"/>
</dbReference>
<dbReference type="GO" id="GO:0003697">
    <property type="term" value="F:single-stranded DNA binding"/>
    <property type="evidence" value="ECO:0007669"/>
    <property type="project" value="InterPro"/>
</dbReference>
<evidence type="ECO:0000256" key="2">
    <source>
        <dbReference type="PROSITE-ProRule" id="PRU00252"/>
    </source>
</evidence>
<sequence length="135" mass="14657">MANIQVIQRSAHLAGNVKCEQVAGRNGPVTKGTLVAISNSHRGSSDLREVQATAITWTLWGKQAEDAAAYLTRGSHVNVIGRMSHNNYVKNDETVYGWDFVVDEIDYLDTQAETTARRHAVRAGSATPAVEHVGV</sequence>
<dbReference type="PROSITE" id="PS50935">
    <property type="entry name" value="SSB"/>
    <property type="match status" value="1"/>
</dbReference>
<evidence type="ECO:0000313" key="3">
    <source>
        <dbReference type="EMBL" id="PZP27547.1"/>
    </source>
</evidence>
<dbReference type="Proteomes" id="UP000249633">
    <property type="component" value="Unassembled WGS sequence"/>
</dbReference>
<evidence type="ECO:0000313" key="4">
    <source>
        <dbReference type="Proteomes" id="UP000249633"/>
    </source>
</evidence>
<reference evidence="3 4" key="1">
    <citation type="submission" date="2017-08" db="EMBL/GenBank/DDBJ databases">
        <title>Infants hospitalized years apart are colonized by the same room-sourced microbial strains.</title>
        <authorList>
            <person name="Brooks B."/>
            <person name="Olm M.R."/>
            <person name="Firek B.A."/>
            <person name="Baker R."/>
            <person name="Thomas B.C."/>
            <person name="Morowitz M.J."/>
            <person name="Banfield J.F."/>
        </authorList>
    </citation>
    <scope>NUCLEOTIDE SEQUENCE [LARGE SCALE GENOMIC DNA]</scope>
    <source>
        <strain evidence="3">S2_012_000_R2_81</strain>
    </source>
</reference>
<dbReference type="EMBL" id="QFOD01000029">
    <property type="protein sequence ID" value="PZP27547.1"/>
    <property type="molecule type" value="Genomic_DNA"/>
</dbReference>
<dbReference type="InterPro" id="IPR000424">
    <property type="entry name" value="Primosome_PriB/ssb"/>
</dbReference>
<dbReference type="SUPFAM" id="SSF50249">
    <property type="entry name" value="Nucleic acid-binding proteins"/>
    <property type="match status" value="1"/>
</dbReference>
<dbReference type="InterPro" id="IPR012340">
    <property type="entry name" value="NA-bd_OB-fold"/>
</dbReference>
<accession>A0A2W5DEJ9</accession>
<dbReference type="Gene3D" id="2.40.50.140">
    <property type="entry name" value="Nucleic acid-binding proteins"/>
    <property type="match status" value="1"/>
</dbReference>
<gene>
    <name evidence="3" type="ORF">DI603_21630</name>
</gene>
<name>A0A2W5DEJ9_9BURK</name>
<proteinExistence type="predicted"/>